<proteinExistence type="predicted"/>
<dbReference type="RefSeq" id="WP_088823688.1">
    <property type="nucleotide sequence ID" value="NZ_FZLN01000002.1"/>
</dbReference>
<organism evidence="1 2">
    <name type="scientific">Acinetobacter apis</name>
    <dbReference type="NCBI Taxonomy" id="1229165"/>
    <lineage>
        <taxon>Bacteria</taxon>
        <taxon>Pseudomonadati</taxon>
        <taxon>Pseudomonadota</taxon>
        <taxon>Gammaproteobacteria</taxon>
        <taxon>Moraxellales</taxon>
        <taxon>Moraxellaceae</taxon>
        <taxon>Acinetobacter</taxon>
    </lineage>
</organism>
<keyword evidence="2" id="KW-1185">Reference proteome</keyword>
<reference evidence="2" key="1">
    <citation type="submission" date="2017-06" db="EMBL/GenBank/DDBJ databases">
        <authorList>
            <person name="Varghese N."/>
            <person name="Submissions S."/>
        </authorList>
    </citation>
    <scope>NUCLEOTIDE SEQUENCE [LARGE SCALE GENOMIC DNA]</scope>
    <source>
        <strain evidence="2">ANC 5114</strain>
    </source>
</reference>
<dbReference type="OrthoDB" id="6699058at2"/>
<dbReference type="EMBL" id="FZLN01000002">
    <property type="protein sequence ID" value="SNQ29649.1"/>
    <property type="molecule type" value="Genomic_DNA"/>
</dbReference>
<gene>
    <name evidence="1" type="ORF">SAMN05444584_1610</name>
</gene>
<name>A0A217EGL2_9GAMM</name>
<dbReference type="Proteomes" id="UP000243463">
    <property type="component" value="Unassembled WGS sequence"/>
</dbReference>
<sequence>MSDHLIERLIAFAESGNQQKVTLSSAVHQGWIMEVAEQGILLSTGFQEKTGKDMWFSFKDLQQAELAYWDSKTSQWVAFTL</sequence>
<protein>
    <submittedName>
        <fullName evidence="1">Uncharacterized protein</fullName>
    </submittedName>
</protein>
<evidence type="ECO:0000313" key="2">
    <source>
        <dbReference type="Proteomes" id="UP000243463"/>
    </source>
</evidence>
<evidence type="ECO:0000313" key="1">
    <source>
        <dbReference type="EMBL" id="SNQ29649.1"/>
    </source>
</evidence>
<dbReference type="AlphaFoldDB" id="A0A217EGL2"/>
<accession>A0A217EGL2</accession>